<evidence type="ECO:0000313" key="3">
    <source>
        <dbReference type="Proteomes" id="UP000809431"/>
    </source>
</evidence>
<comment type="caution">
    <text evidence="2">The sequence shown here is derived from an EMBL/GenBank/DDBJ whole genome shotgun (WGS) entry which is preliminary data.</text>
</comment>
<keyword evidence="3" id="KW-1185">Reference proteome</keyword>
<dbReference type="Gene3D" id="3.30.70.60">
    <property type="match status" value="1"/>
</dbReference>
<dbReference type="Proteomes" id="UP000809431">
    <property type="component" value="Unassembled WGS sequence"/>
</dbReference>
<feature type="transmembrane region" description="Helical" evidence="1">
    <location>
        <begin position="16"/>
        <end position="35"/>
    </location>
</feature>
<dbReference type="EMBL" id="JAESND010000006">
    <property type="protein sequence ID" value="MBM3116829.1"/>
    <property type="molecule type" value="Genomic_DNA"/>
</dbReference>
<name>A0ABS2BMI2_9NEIS</name>
<proteinExistence type="predicted"/>
<dbReference type="RefSeq" id="WP_203539054.1">
    <property type="nucleotide sequence ID" value="NZ_JAESND010000006.1"/>
</dbReference>
<evidence type="ECO:0008006" key="4">
    <source>
        <dbReference type="Google" id="ProtNLM"/>
    </source>
</evidence>
<sequence length="186" mass="20618">MKTQQIVWHLRRWPRYAGTLGWVGLALIIMAALLLKQQVEPIERDLDKREVAVAAKRGELRQVARASEVASEAAYVRLRPDSSFTAFLGELSELATQHGIGVIQSDYKSLTEGDGHLMRFGLQFPASGNYPSLRAFMRALTAIPGVRIESVSMSRQQIGEEMLAIQLQLSYLTEVANPQPVAKGGR</sequence>
<accession>A0ABS2BMI2</accession>
<keyword evidence="1" id="KW-0472">Membrane</keyword>
<dbReference type="InterPro" id="IPR014717">
    <property type="entry name" value="Transl_elong_EF1B/ribsomal_bS6"/>
</dbReference>
<evidence type="ECO:0000256" key="1">
    <source>
        <dbReference type="SAM" id="Phobius"/>
    </source>
</evidence>
<reference evidence="2 3" key="1">
    <citation type="submission" date="2021-01" db="EMBL/GenBank/DDBJ databases">
        <title>Draft Genome Sequence and Polyhydroxyalkanoate Biosynthetic Potential of Jeongeupia naejangsanensis Type Strain DSM 24253.</title>
        <authorList>
            <person name="Turrini P."/>
            <person name="Artuso I."/>
            <person name="Lugli G.A."/>
            <person name="Frangipani E."/>
            <person name="Ventura M."/>
            <person name="Visca P."/>
        </authorList>
    </citation>
    <scope>NUCLEOTIDE SEQUENCE [LARGE SCALE GENOMIC DNA]</scope>
    <source>
        <strain evidence="2 3">DSM 24253</strain>
    </source>
</reference>
<keyword evidence="1" id="KW-0812">Transmembrane</keyword>
<gene>
    <name evidence="2" type="ORF">JMJ54_13415</name>
</gene>
<keyword evidence="1" id="KW-1133">Transmembrane helix</keyword>
<protein>
    <recommendedName>
        <fullName evidence="4">Pilus assembly protein PilO</fullName>
    </recommendedName>
</protein>
<evidence type="ECO:0000313" key="2">
    <source>
        <dbReference type="EMBL" id="MBM3116829.1"/>
    </source>
</evidence>
<organism evidence="2 3">
    <name type="scientific">Jeongeupia naejangsanensis</name>
    <dbReference type="NCBI Taxonomy" id="613195"/>
    <lineage>
        <taxon>Bacteria</taxon>
        <taxon>Pseudomonadati</taxon>
        <taxon>Pseudomonadota</taxon>
        <taxon>Betaproteobacteria</taxon>
        <taxon>Neisseriales</taxon>
        <taxon>Chitinibacteraceae</taxon>
        <taxon>Jeongeupia</taxon>
    </lineage>
</organism>